<comment type="caution">
    <text evidence="1">The sequence shown here is derived from an EMBL/GenBank/DDBJ whole genome shotgun (WGS) entry which is preliminary data.</text>
</comment>
<reference evidence="1 2" key="1">
    <citation type="submission" date="2023-03" db="EMBL/GenBank/DDBJ databases">
        <title>Genome sequence of Lichtheimia ornata CBS 291.66.</title>
        <authorList>
            <person name="Mohabir J.T."/>
            <person name="Shea T.P."/>
            <person name="Kurbessoian T."/>
            <person name="Berby B."/>
            <person name="Fontaine J."/>
            <person name="Livny J."/>
            <person name="Gnirke A."/>
            <person name="Stajich J.E."/>
            <person name="Cuomo C.A."/>
        </authorList>
    </citation>
    <scope>NUCLEOTIDE SEQUENCE [LARGE SCALE GENOMIC DNA]</scope>
    <source>
        <strain evidence="1">CBS 291.66</strain>
    </source>
</reference>
<keyword evidence="2" id="KW-1185">Reference proteome</keyword>
<proteinExistence type="predicted"/>
<dbReference type="RefSeq" id="XP_058345014.1">
    <property type="nucleotide sequence ID" value="XM_058484389.1"/>
</dbReference>
<accession>A0AAD7V9K9</accession>
<evidence type="ECO:0000313" key="1">
    <source>
        <dbReference type="EMBL" id="KAJ8660101.1"/>
    </source>
</evidence>
<dbReference type="Proteomes" id="UP001234581">
    <property type="component" value="Unassembled WGS sequence"/>
</dbReference>
<gene>
    <name evidence="1" type="ORF">O0I10_004330</name>
</gene>
<dbReference type="EMBL" id="JARTCD010000015">
    <property type="protein sequence ID" value="KAJ8660101.1"/>
    <property type="molecule type" value="Genomic_DNA"/>
</dbReference>
<organism evidence="1 2">
    <name type="scientific">Lichtheimia ornata</name>
    <dbReference type="NCBI Taxonomy" id="688661"/>
    <lineage>
        <taxon>Eukaryota</taxon>
        <taxon>Fungi</taxon>
        <taxon>Fungi incertae sedis</taxon>
        <taxon>Mucoromycota</taxon>
        <taxon>Mucoromycotina</taxon>
        <taxon>Mucoromycetes</taxon>
        <taxon>Mucorales</taxon>
        <taxon>Lichtheimiaceae</taxon>
        <taxon>Lichtheimia</taxon>
    </lineage>
</organism>
<sequence length="149" mass="16595">MKVIAPSRAPRDGNISSDIFKAWTPQSVLFSLPQLSFERRSKAYAEIESQIGEVQGFRHISAYNVRSRRDMLIEAKFVSPDHATKAIEEGITVNEIIYKASPTVSGSENPLIRVQLSLLHIDSDQAIRDDLLSSLSYYGMVLSGPHVGY</sequence>
<protein>
    <submittedName>
        <fullName evidence="1">Uncharacterized protein</fullName>
    </submittedName>
</protein>
<dbReference type="GeneID" id="83211743"/>
<dbReference type="AlphaFoldDB" id="A0AAD7V9K9"/>
<name>A0AAD7V9K9_9FUNG</name>
<evidence type="ECO:0000313" key="2">
    <source>
        <dbReference type="Proteomes" id="UP001234581"/>
    </source>
</evidence>